<dbReference type="Proteomes" id="UP000198748">
    <property type="component" value="Unassembled WGS sequence"/>
</dbReference>
<accession>A0A1G7NX70</accession>
<dbReference type="EMBL" id="FNAN01000012">
    <property type="protein sequence ID" value="SDF78688.1"/>
    <property type="molecule type" value="Genomic_DNA"/>
</dbReference>
<name>A0A1G7NX70_9BACT</name>
<feature type="transmembrane region" description="Helical" evidence="1">
    <location>
        <begin position="189"/>
        <end position="212"/>
    </location>
</feature>
<keyword evidence="1" id="KW-0472">Membrane</keyword>
<protein>
    <submittedName>
        <fullName evidence="2">Uncharacterized iron-regulated membrane protein</fullName>
    </submittedName>
</protein>
<dbReference type="PROSITE" id="PS51257">
    <property type="entry name" value="PROKAR_LIPOPROTEIN"/>
    <property type="match status" value="1"/>
</dbReference>
<dbReference type="PANTHER" id="PTHR34219">
    <property type="entry name" value="IRON-REGULATED INNER MEMBRANE PROTEIN-RELATED"/>
    <property type="match status" value="1"/>
</dbReference>
<feature type="transmembrane region" description="Helical" evidence="1">
    <location>
        <begin position="137"/>
        <end position="157"/>
    </location>
</feature>
<reference evidence="3" key="1">
    <citation type="submission" date="2016-10" db="EMBL/GenBank/DDBJ databases">
        <authorList>
            <person name="Varghese N."/>
            <person name="Submissions S."/>
        </authorList>
    </citation>
    <scope>NUCLEOTIDE SEQUENCE [LARGE SCALE GENOMIC DNA]</scope>
    <source>
        <strain evidence="3">DSM 25329</strain>
    </source>
</reference>
<dbReference type="OrthoDB" id="111691at2"/>
<evidence type="ECO:0000313" key="3">
    <source>
        <dbReference type="Proteomes" id="UP000198748"/>
    </source>
</evidence>
<evidence type="ECO:0000313" key="2">
    <source>
        <dbReference type="EMBL" id="SDF78688.1"/>
    </source>
</evidence>
<proteinExistence type="predicted"/>
<dbReference type="STRING" id="659014.SAMN04487996_112194"/>
<feature type="transmembrane region" description="Helical" evidence="1">
    <location>
        <begin position="338"/>
        <end position="359"/>
    </location>
</feature>
<keyword evidence="3" id="KW-1185">Reference proteome</keyword>
<sequence>MNMLKKINAWLHLWLGLASGIVVIIVGFTGCILVFESELEALTMKHLHAPNPDNKAMLPPSTLWKSVKQALPEKKIHSVWYHGKDQTAHFSLDSDSLVYVNPYTAEIVAMVDHEDFFHFILDGHTSLWIEGKLGTGIVSYATLIFFILLITGVILWWPKKWTKSEREKALTVKWRAKFKRVNYDLHNVLGFYSLTIALILTITGLIMGFQWFNKSFYWMVSGGGAAPRYERAFSDTTQNLPLAGLANVDAAWRKGVTEIGVLNKEAIIVSFPDKASEPIDLCTDMHNGSWRYVYLDQNTLEELPASQPQISELGMAQWLRRTNYAMHVGAVGGLTTKILFFIASLICTSLPITGFYIWWGKKAKTKKRSKTSSTAPRFSVSAGKA</sequence>
<keyword evidence="1" id="KW-1133">Transmembrane helix</keyword>
<feature type="transmembrane region" description="Helical" evidence="1">
    <location>
        <begin position="12"/>
        <end position="35"/>
    </location>
</feature>
<gene>
    <name evidence="2" type="ORF">SAMN04487996_112194</name>
</gene>
<dbReference type="AlphaFoldDB" id="A0A1G7NX70"/>
<keyword evidence="1" id="KW-0812">Transmembrane</keyword>
<evidence type="ECO:0000256" key="1">
    <source>
        <dbReference type="SAM" id="Phobius"/>
    </source>
</evidence>
<dbReference type="PANTHER" id="PTHR34219:SF3">
    <property type="entry name" value="BLL7967 PROTEIN"/>
    <property type="match status" value="1"/>
</dbReference>
<organism evidence="2 3">
    <name type="scientific">Dyadobacter soli</name>
    <dbReference type="NCBI Taxonomy" id="659014"/>
    <lineage>
        <taxon>Bacteria</taxon>
        <taxon>Pseudomonadati</taxon>
        <taxon>Bacteroidota</taxon>
        <taxon>Cytophagia</taxon>
        <taxon>Cytophagales</taxon>
        <taxon>Spirosomataceae</taxon>
        <taxon>Dyadobacter</taxon>
    </lineage>
</organism>
<dbReference type="InterPro" id="IPR005625">
    <property type="entry name" value="PepSY-ass_TM"/>
</dbReference>
<dbReference type="Pfam" id="PF03929">
    <property type="entry name" value="PepSY_TM"/>
    <property type="match status" value="1"/>
</dbReference>